<dbReference type="InterPro" id="IPR013087">
    <property type="entry name" value="Znf_C2H2_type"/>
</dbReference>
<feature type="domain" description="C2H2-type" evidence="6">
    <location>
        <begin position="247"/>
        <end position="274"/>
    </location>
</feature>
<dbReference type="OMA" id="HETHMGS"/>
<evidence type="ECO:0000256" key="3">
    <source>
        <dbReference type="ARBA" id="ARBA00022771"/>
    </source>
</evidence>
<dbReference type="PANTHER" id="PTHR24379:SF121">
    <property type="entry name" value="C2H2-TYPE DOMAIN-CONTAINING PROTEIN"/>
    <property type="match status" value="1"/>
</dbReference>
<dbReference type="Proteomes" id="UP000198287">
    <property type="component" value="Unassembled WGS sequence"/>
</dbReference>
<name>A0A226DNQ7_FOLCA</name>
<feature type="domain" description="C2H2-type" evidence="6">
    <location>
        <begin position="64"/>
        <end position="92"/>
    </location>
</feature>
<dbReference type="PROSITE" id="PS00028">
    <property type="entry name" value="ZINC_FINGER_C2H2_1"/>
    <property type="match status" value="8"/>
</dbReference>
<proteinExistence type="predicted"/>
<keyword evidence="3 5" id="KW-0863">Zinc-finger</keyword>
<feature type="domain" description="C2H2-type" evidence="6">
    <location>
        <begin position="155"/>
        <end position="182"/>
    </location>
</feature>
<sequence length="300" mass="35100">MKPGKRWECSKCSKTFHTCQDLTRHVVTHDPHAKVKCEVCGKFCKNQHALSLHVSRLHTNRKRPSCDTCHRVFFDLFTLRQHIGTVHSTKERPRLACGVSGCAKTYLDKRSLGQHLRKEHAENPVRFPCTLCGMDFKSRTELTQHIPTHTTEKPYKCTTCGKSFARRGDMKSHEITHLQKSRRHVSKCHVCPQTFFSRHGLQYHVRVVHENQRNYPCTFCDMKFSQSLTLKRHVEAKHAANKDLKIYSCEKCEFKSKSKNNLASHRMRHNPARIGCYFCAKRFFRFNELVPHCRVHTLEK</sequence>
<evidence type="ECO:0000259" key="6">
    <source>
        <dbReference type="PROSITE" id="PS50157"/>
    </source>
</evidence>
<feature type="domain" description="C2H2-type" evidence="6">
    <location>
        <begin position="127"/>
        <end position="154"/>
    </location>
</feature>
<dbReference type="SUPFAM" id="SSF57667">
    <property type="entry name" value="beta-beta-alpha zinc fingers"/>
    <property type="match status" value="4"/>
</dbReference>
<dbReference type="InterPro" id="IPR036236">
    <property type="entry name" value="Znf_C2H2_sf"/>
</dbReference>
<evidence type="ECO:0000256" key="5">
    <source>
        <dbReference type="PROSITE-ProRule" id="PRU00042"/>
    </source>
</evidence>
<accession>A0A226DNQ7</accession>
<organism evidence="7 8">
    <name type="scientific">Folsomia candida</name>
    <name type="common">Springtail</name>
    <dbReference type="NCBI Taxonomy" id="158441"/>
    <lineage>
        <taxon>Eukaryota</taxon>
        <taxon>Metazoa</taxon>
        <taxon>Ecdysozoa</taxon>
        <taxon>Arthropoda</taxon>
        <taxon>Hexapoda</taxon>
        <taxon>Collembola</taxon>
        <taxon>Entomobryomorpha</taxon>
        <taxon>Isotomoidea</taxon>
        <taxon>Isotomidae</taxon>
        <taxon>Proisotominae</taxon>
        <taxon>Folsomia</taxon>
    </lineage>
</organism>
<feature type="domain" description="C2H2-type" evidence="6">
    <location>
        <begin position="35"/>
        <end position="63"/>
    </location>
</feature>
<keyword evidence="2" id="KW-0677">Repeat</keyword>
<dbReference type="Gene3D" id="3.30.160.60">
    <property type="entry name" value="Classic Zinc Finger"/>
    <property type="match status" value="6"/>
</dbReference>
<dbReference type="STRING" id="158441.A0A226DNQ7"/>
<dbReference type="PANTHER" id="PTHR24379">
    <property type="entry name" value="KRAB AND ZINC FINGER DOMAIN-CONTAINING"/>
    <property type="match status" value="1"/>
</dbReference>
<evidence type="ECO:0000313" key="7">
    <source>
        <dbReference type="EMBL" id="OXA47172.1"/>
    </source>
</evidence>
<gene>
    <name evidence="7" type="ORF">Fcan01_17895</name>
</gene>
<evidence type="ECO:0000256" key="4">
    <source>
        <dbReference type="ARBA" id="ARBA00022833"/>
    </source>
</evidence>
<dbReference type="FunFam" id="3.30.160.60:FF:001171">
    <property type="entry name" value="Zinc finger protein 236"/>
    <property type="match status" value="1"/>
</dbReference>
<comment type="caution">
    <text evidence="7">The sequence shown here is derived from an EMBL/GenBank/DDBJ whole genome shotgun (WGS) entry which is preliminary data.</text>
</comment>
<dbReference type="PROSITE" id="PS50157">
    <property type="entry name" value="ZINC_FINGER_C2H2_2"/>
    <property type="match status" value="10"/>
</dbReference>
<keyword evidence="8" id="KW-1185">Reference proteome</keyword>
<feature type="domain" description="C2H2-type" evidence="6">
    <location>
        <begin position="215"/>
        <end position="243"/>
    </location>
</feature>
<evidence type="ECO:0000313" key="8">
    <source>
        <dbReference type="Proteomes" id="UP000198287"/>
    </source>
</evidence>
<keyword evidence="1" id="KW-0479">Metal-binding</keyword>
<feature type="domain" description="C2H2-type" evidence="6">
    <location>
        <begin position="7"/>
        <end position="34"/>
    </location>
</feature>
<feature type="domain" description="C2H2-type" evidence="6">
    <location>
        <begin position="274"/>
        <end position="300"/>
    </location>
</feature>
<evidence type="ECO:0000256" key="2">
    <source>
        <dbReference type="ARBA" id="ARBA00022737"/>
    </source>
</evidence>
<evidence type="ECO:0000256" key="1">
    <source>
        <dbReference type="ARBA" id="ARBA00022723"/>
    </source>
</evidence>
<dbReference type="AlphaFoldDB" id="A0A226DNQ7"/>
<feature type="domain" description="C2H2-type" evidence="6">
    <location>
        <begin position="186"/>
        <end position="214"/>
    </location>
</feature>
<dbReference type="OrthoDB" id="6077919at2759"/>
<dbReference type="SMART" id="SM00355">
    <property type="entry name" value="ZnF_C2H2"/>
    <property type="match status" value="10"/>
</dbReference>
<dbReference type="Pfam" id="PF00096">
    <property type="entry name" value="zf-C2H2"/>
    <property type="match status" value="4"/>
</dbReference>
<feature type="domain" description="C2H2-type" evidence="6">
    <location>
        <begin position="95"/>
        <end position="124"/>
    </location>
</feature>
<reference evidence="7 8" key="1">
    <citation type="submission" date="2015-12" db="EMBL/GenBank/DDBJ databases">
        <title>The genome of Folsomia candida.</title>
        <authorList>
            <person name="Faddeeva A."/>
            <person name="Derks M.F."/>
            <person name="Anvar Y."/>
            <person name="Smit S."/>
            <person name="Van Straalen N."/>
            <person name="Roelofs D."/>
        </authorList>
    </citation>
    <scope>NUCLEOTIDE SEQUENCE [LARGE SCALE GENOMIC DNA]</scope>
    <source>
        <strain evidence="7 8">VU population</strain>
        <tissue evidence="7">Whole body</tissue>
    </source>
</reference>
<protein>
    <submittedName>
        <fullName evidence="7">Zinc finger protein 26</fullName>
    </submittedName>
</protein>
<dbReference type="EMBL" id="LNIX01000013">
    <property type="protein sequence ID" value="OXA47172.1"/>
    <property type="molecule type" value="Genomic_DNA"/>
</dbReference>
<dbReference type="GO" id="GO:0008270">
    <property type="term" value="F:zinc ion binding"/>
    <property type="evidence" value="ECO:0007669"/>
    <property type="project" value="UniProtKB-KW"/>
</dbReference>
<keyword evidence="4" id="KW-0862">Zinc</keyword>